<accession>A0AAU9EMY2</accession>
<evidence type="ECO:0000256" key="1">
    <source>
        <dbReference type="ARBA" id="ARBA00022801"/>
    </source>
</evidence>
<feature type="binding site" evidence="2">
    <location>
        <position position="103"/>
    </location>
    <ligand>
        <name>Mn(2+)</name>
        <dbReference type="ChEBI" id="CHEBI:29035"/>
        <label>2</label>
    </ligand>
</feature>
<comment type="cofactor">
    <cofactor evidence="2">
        <name>Mn(2+)</name>
        <dbReference type="ChEBI" id="CHEBI:29035"/>
    </cofactor>
    <text evidence="2">The Mn(2+) ion enhances activity.</text>
</comment>
<feature type="domain" description="Peptidase M20 dimerisation" evidence="3">
    <location>
        <begin position="186"/>
        <end position="282"/>
    </location>
</feature>
<organism evidence="4 5">
    <name type="scientific">Helicovermis profundi</name>
    <dbReference type="NCBI Taxonomy" id="3065157"/>
    <lineage>
        <taxon>Bacteria</taxon>
        <taxon>Bacillati</taxon>
        <taxon>Bacillota</taxon>
        <taxon>Clostridia</taxon>
        <taxon>Helicovermis</taxon>
    </lineage>
</organism>
<name>A0AAU9EMY2_9FIRM</name>
<dbReference type="GO" id="GO:0050118">
    <property type="term" value="F:N-acetyldiaminopimelate deacetylase activity"/>
    <property type="evidence" value="ECO:0007669"/>
    <property type="project" value="UniProtKB-ARBA"/>
</dbReference>
<feature type="binding site" evidence="2">
    <location>
        <position position="163"/>
    </location>
    <ligand>
        <name>Mn(2+)</name>
        <dbReference type="ChEBI" id="CHEBI:29035"/>
        <label>2</label>
    </ligand>
</feature>
<dbReference type="PANTHER" id="PTHR11014:SF63">
    <property type="entry name" value="METALLOPEPTIDASE, PUTATIVE (AFU_ORTHOLOGUE AFUA_6G09600)-RELATED"/>
    <property type="match status" value="1"/>
</dbReference>
<proteinExistence type="predicted"/>
<gene>
    <name evidence="4" type="ORF">HLPR_09720</name>
</gene>
<keyword evidence="2" id="KW-0464">Manganese</keyword>
<keyword evidence="2" id="KW-0479">Metal-binding</keyword>
<dbReference type="SUPFAM" id="SSF55031">
    <property type="entry name" value="Bacterial exopeptidase dimerisation domain"/>
    <property type="match status" value="1"/>
</dbReference>
<evidence type="ECO:0000256" key="2">
    <source>
        <dbReference type="PIRSR" id="PIRSR005962-1"/>
    </source>
</evidence>
<dbReference type="Gene3D" id="3.30.70.360">
    <property type="match status" value="1"/>
</dbReference>
<dbReference type="PIRSF" id="PIRSF005962">
    <property type="entry name" value="Pept_M20D_amidohydro"/>
    <property type="match status" value="1"/>
</dbReference>
<feature type="binding site" evidence="2">
    <location>
        <position position="137"/>
    </location>
    <ligand>
        <name>Mn(2+)</name>
        <dbReference type="ChEBI" id="CHEBI:29035"/>
        <label>2</label>
    </ligand>
</feature>
<evidence type="ECO:0000313" key="5">
    <source>
        <dbReference type="Proteomes" id="UP001321786"/>
    </source>
</evidence>
<dbReference type="InterPro" id="IPR017439">
    <property type="entry name" value="Amidohydrolase"/>
</dbReference>
<dbReference type="PANTHER" id="PTHR11014">
    <property type="entry name" value="PEPTIDASE M20 FAMILY MEMBER"/>
    <property type="match status" value="1"/>
</dbReference>
<keyword evidence="5" id="KW-1185">Reference proteome</keyword>
<dbReference type="KEGG" id="hprf:HLPR_09720"/>
<dbReference type="FunFam" id="3.30.70.360:FF:000001">
    <property type="entry name" value="N-acetyldiaminopimelate deacetylase"/>
    <property type="match status" value="1"/>
</dbReference>
<dbReference type="GO" id="GO:0019877">
    <property type="term" value="P:diaminopimelate biosynthetic process"/>
    <property type="evidence" value="ECO:0007669"/>
    <property type="project" value="UniProtKB-ARBA"/>
</dbReference>
<dbReference type="SUPFAM" id="SSF53187">
    <property type="entry name" value="Zn-dependent exopeptidases"/>
    <property type="match status" value="1"/>
</dbReference>
<dbReference type="GO" id="GO:0046872">
    <property type="term" value="F:metal ion binding"/>
    <property type="evidence" value="ECO:0007669"/>
    <property type="project" value="UniProtKB-KW"/>
</dbReference>
<sequence length="389" mass="42952">MDIKKMIDEIYDEIIEIRRFIHMNPELSNQEYNTNKKIVNFLNSNNIENRTIANTGVLGIISGISNSEKTIALRADIDALPLEEKTDLPFKSISKNVMHACGHDVHTAILLGSAKILNNLKDKFSGNVKLFFQPAEETTGGALPMIEENCLKSPKVDYVLGLHVMPYLKTGKIELKYGKLNAASDTIKIIVSGKSGHGAYPETSIDAILIASHIIVSMQTLISRNISPLNSAVLSFGTINGGSKTNIIADEVILSGTLRTLDSKTREFTHKKIREIAEYTAKAFGGDSKVIIENGYEPLINNDEVVKVLYNTAIENIGEENIVFKDFPSLGVEDFSYFSNRVPGAFFHLGCKKENLSTSLHNNNFDVDENCIKTGILMQVKTALNLLQS</sequence>
<dbReference type="Proteomes" id="UP001321786">
    <property type="component" value="Chromosome"/>
</dbReference>
<feature type="binding site" evidence="2">
    <location>
        <position position="101"/>
    </location>
    <ligand>
        <name>Mn(2+)</name>
        <dbReference type="ChEBI" id="CHEBI:29035"/>
        <label>2</label>
    </ligand>
</feature>
<evidence type="ECO:0000259" key="3">
    <source>
        <dbReference type="Pfam" id="PF07687"/>
    </source>
</evidence>
<dbReference type="Gene3D" id="3.40.630.10">
    <property type="entry name" value="Zn peptidases"/>
    <property type="match status" value="1"/>
</dbReference>
<protein>
    <submittedName>
        <fullName evidence="4">M20 family metallopeptidase</fullName>
    </submittedName>
</protein>
<dbReference type="Pfam" id="PF07687">
    <property type="entry name" value="M20_dimer"/>
    <property type="match status" value="1"/>
</dbReference>
<dbReference type="RefSeq" id="WP_338536950.1">
    <property type="nucleotide sequence ID" value="NZ_AP028654.1"/>
</dbReference>
<keyword evidence="1" id="KW-0378">Hydrolase</keyword>
<dbReference type="AlphaFoldDB" id="A0AAU9EMY2"/>
<dbReference type="NCBIfam" id="TIGR01891">
    <property type="entry name" value="amidohydrolases"/>
    <property type="match status" value="1"/>
</dbReference>
<evidence type="ECO:0000313" key="4">
    <source>
        <dbReference type="EMBL" id="BEP28641.1"/>
    </source>
</evidence>
<feature type="binding site" evidence="2">
    <location>
        <position position="361"/>
    </location>
    <ligand>
        <name>Mn(2+)</name>
        <dbReference type="ChEBI" id="CHEBI:29035"/>
        <label>2</label>
    </ligand>
</feature>
<dbReference type="InterPro" id="IPR036264">
    <property type="entry name" value="Bact_exopeptidase_dim_dom"/>
</dbReference>
<dbReference type="InterPro" id="IPR002933">
    <property type="entry name" value="Peptidase_M20"/>
</dbReference>
<dbReference type="CDD" id="cd03886">
    <property type="entry name" value="M20_Acy1"/>
    <property type="match status" value="1"/>
</dbReference>
<dbReference type="InterPro" id="IPR011650">
    <property type="entry name" value="Peptidase_M20_dimer"/>
</dbReference>
<reference evidence="4 5" key="1">
    <citation type="submission" date="2023-08" db="EMBL/GenBank/DDBJ databases">
        <title>Helicovermis profunda gen. nov., sp. nov., a novel mesophilic, fermentative bacterium within the Bacillota from a deep-sea hydrothermal vent chimney.</title>
        <authorList>
            <person name="Miyazaki U."/>
            <person name="Mizutani D."/>
            <person name="Hashimoto Y."/>
            <person name="Tame A."/>
            <person name="Sawayama S."/>
            <person name="Miyazaki J."/>
            <person name="Takai K."/>
            <person name="Nakagawa S."/>
        </authorList>
    </citation>
    <scope>NUCLEOTIDE SEQUENCE [LARGE SCALE GENOMIC DNA]</scope>
    <source>
        <strain evidence="4 5">S502</strain>
    </source>
</reference>
<dbReference type="Pfam" id="PF01546">
    <property type="entry name" value="Peptidase_M20"/>
    <property type="match status" value="1"/>
</dbReference>
<dbReference type="EMBL" id="AP028654">
    <property type="protein sequence ID" value="BEP28641.1"/>
    <property type="molecule type" value="Genomic_DNA"/>
</dbReference>